<accession>A0A5J9WIU2</accession>
<keyword evidence="4" id="KW-0804">Transcription</keyword>
<dbReference type="GO" id="GO:0009791">
    <property type="term" value="P:post-embryonic development"/>
    <property type="evidence" value="ECO:0007669"/>
    <property type="project" value="UniProtKB-ARBA"/>
</dbReference>
<name>A0A5J9WIU2_9POAL</name>
<sequence>MIMANPSMLPPGFRFHPTDEELILHYLSKRAGSSPCPVDIIADVDIYKFNPWDLPSKAAYGDKEWYFFTPRDRKYPNGIRPNRAAGSGYWKATGTDKPISSTATGESVGVKKALVFYKGRPPKGTKTNWIMHEYRLAADAHAAHAYRPMKFRNASMRLDDWVLCRIYKKTSHASPLAVPALSDHEQDEPCGFDVETPYATPTSAGMILQGTAAGAGAFPMQAAAAAGGGGAHRMPRIPSLSELLNEYPMAQFFDDGGVPDMARLDQQQHQTALFGHPVSSQLLVNNINNGMSGGQFLMVDSSASTSSAAGDGGKRKRSEESGASALTSHQGGAPAKKPNGSCIGATFQIGNGLQGSLGQLGHHQMLLHPNMGMNR</sequence>
<dbReference type="Gene3D" id="2.170.150.80">
    <property type="entry name" value="NAC domain"/>
    <property type="match status" value="1"/>
</dbReference>
<evidence type="ECO:0000313" key="9">
    <source>
        <dbReference type="Proteomes" id="UP000324897"/>
    </source>
</evidence>
<dbReference type="Proteomes" id="UP000324897">
    <property type="component" value="Chromosome 5"/>
</dbReference>
<organism evidence="8 9">
    <name type="scientific">Eragrostis curvula</name>
    <name type="common">weeping love grass</name>
    <dbReference type="NCBI Taxonomy" id="38414"/>
    <lineage>
        <taxon>Eukaryota</taxon>
        <taxon>Viridiplantae</taxon>
        <taxon>Streptophyta</taxon>
        <taxon>Embryophyta</taxon>
        <taxon>Tracheophyta</taxon>
        <taxon>Spermatophyta</taxon>
        <taxon>Magnoliopsida</taxon>
        <taxon>Liliopsida</taxon>
        <taxon>Poales</taxon>
        <taxon>Poaceae</taxon>
        <taxon>PACMAD clade</taxon>
        <taxon>Chloridoideae</taxon>
        <taxon>Eragrostideae</taxon>
        <taxon>Eragrostidinae</taxon>
        <taxon>Eragrostis</taxon>
    </lineage>
</organism>
<dbReference type="PROSITE" id="PS51005">
    <property type="entry name" value="NAC"/>
    <property type="match status" value="1"/>
</dbReference>
<dbReference type="PANTHER" id="PTHR31719">
    <property type="entry name" value="NAC TRANSCRIPTION FACTOR 56"/>
    <property type="match status" value="1"/>
</dbReference>
<dbReference type="GO" id="GO:0005634">
    <property type="term" value="C:nucleus"/>
    <property type="evidence" value="ECO:0007669"/>
    <property type="project" value="UniProtKB-SubCell"/>
</dbReference>
<dbReference type="Pfam" id="PF02365">
    <property type="entry name" value="NAM"/>
    <property type="match status" value="1"/>
</dbReference>
<evidence type="ECO:0000259" key="7">
    <source>
        <dbReference type="PROSITE" id="PS51005"/>
    </source>
</evidence>
<evidence type="ECO:0000256" key="2">
    <source>
        <dbReference type="ARBA" id="ARBA00023015"/>
    </source>
</evidence>
<dbReference type="InterPro" id="IPR003441">
    <property type="entry name" value="NAC-dom"/>
</dbReference>
<keyword evidence="5" id="KW-0539">Nucleus</keyword>
<protein>
    <recommendedName>
        <fullName evidence="7">NAC domain-containing protein</fullName>
    </recommendedName>
</protein>
<dbReference type="EMBL" id="RWGY01000004">
    <property type="protein sequence ID" value="TVU47214.1"/>
    <property type="molecule type" value="Genomic_DNA"/>
</dbReference>
<dbReference type="InterPro" id="IPR036093">
    <property type="entry name" value="NAC_dom_sf"/>
</dbReference>
<comment type="caution">
    <text evidence="8">The sequence shown here is derived from an EMBL/GenBank/DDBJ whole genome shotgun (WGS) entry which is preliminary data.</text>
</comment>
<dbReference type="GO" id="GO:0048608">
    <property type="term" value="P:reproductive structure development"/>
    <property type="evidence" value="ECO:0007669"/>
    <property type="project" value="UniProtKB-ARBA"/>
</dbReference>
<proteinExistence type="predicted"/>
<evidence type="ECO:0000256" key="5">
    <source>
        <dbReference type="ARBA" id="ARBA00023242"/>
    </source>
</evidence>
<evidence type="ECO:0000313" key="8">
    <source>
        <dbReference type="EMBL" id="TVU47214.1"/>
    </source>
</evidence>
<keyword evidence="2" id="KW-0805">Transcription regulation</keyword>
<comment type="subcellular location">
    <subcellularLocation>
        <location evidence="1">Nucleus</location>
    </subcellularLocation>
</comment>
<keyword evidence="3" id="KW-0238">DNA-binding</keyword>
<dbReference type="FunFam" id="2.170.150.80:FF:000005">
    <property type="entry name" value="NAC transcription factor 56"/>
    <property type="match status" value="1"/>
</dbReference>
<dbReference type="OrthoDB" id="1921961at2759"/>
<evidence type="ECO:0000256" key="1">
    <source>
        <dbReference type="ARBA" id="ARBA00004123"/>
    </source>
</evidence>
<feature type="region of interest" description="Disordered" evidence="6">
    <location>
        <begin position="303"/>
        <end position="339"/>
    </location>
</feature>
<dbReference type="Gramene" id="TVU47214">
    <property type="protein sequence ID" value="TVU47214"/>
    <property type="gene ID" value="EJB05_06806"/>
</dbReference>
<feature type="domain" description="NAC" evidence="7">
    <location>
        <begin position="9"/>
        <end position="169"/>
    </location>
</feature>
<dbReference type="SUPFAM" id="SSF101941">
    <property type="entry name" value="NAC domain"/>
    <property type="match status" value="1"/>
</dbReference>
<dbReference type="AlphaFoldDB" id="A0A5J9WIU2"/>
<gene>
    <name evidence="8" type="ORF">EJB05_06806</name>
</gene>
<dbReference type="GO" id="GO:0006355">
    <property type="term" value="P:regulation of DNA-templated transcription"/>
    <property type="evidence" value="ECO:0007669"/>
    <property type="project" value="InterPro"/>
</dbReference>
<dbReference type="GO" id="GO:0003677">
    <property type="term" value="F:DNA binding"/>
    <property type="evidence" value="ECO:0007669"/>
    <property type="project" value="UniProtKB-KW"/>
</dbReference>
<evidence type="ECO:0000256" key="6">
    <source>
        <dbReference type="SAM" id="MobiDB-lite"/>
    </source>
</evidence>
<keyword evidence="9" id="KW-1185">Reference proteome</keyword>
<evidence type="ECO:0000256" key="3">
    <source>
        <dbReference type="ARBA" id="ARBA00023125"/>
    </source>
</evidence>
<dbReference type="PANTHER" id="PTHR31719:SF201">
    <property type="entry name" value="NAC TRANSCRIPTION FACTOR 47"/>
    <property type="match status" value="1"/>
</dbReference>
<evidence type="ECO:0000256" key="4">
    <source>
        <dbReference type="ARBA" id="ARBA00023163"/>
    </source>
</evidence>
<reference evidence="8 9" key="1">
    <citation type="journal article" date="2019" name="Sci. Rep.">
        <title>A high-quality genome of Eragrostis curvula grass provides insights into Poaceae evolution and supports new strategies to enhance forage quality.</title>
        <authorList>
            <person name="Carballo J."/>
            <person name="Santos B.A.C.M."/>
            <person name="Zappacosta D."/>
            <person name="Garbus I."/>
            <person name="Selva J.P."/>
            <person name="Gallo C.A."/>
            <person name="Diaz A."/>
            <person name="Albertini E."/>
            <person name="Caccamo M."/>
            <person name="Echenique V."/>
        </authorList>
    </citation>
    <scope>NUCLEOTIDE SEQUENCE [LARGE SCALE GENOMIC DNA]</scope>
    <source>
        <strain evidence="9">cv. Victoria</strain>
        <tissue evidence="8">Leaf</tissue>
    </source>
</reference>